<keyword evidence="5" id="KW-0418">Kinase</keyword>
<dbReference type="KEGG" id="taa:NMY3_02849"/>
<dbReference type="EMBL" id="CP012850">
    <property type="protein sequence ID" value="ALI37038.1"/>
    <property type="molecule type" value="Genomic_DNA"/>
</dbReference>
<dbReference type="SMART" id="SM00387">
    <property type="entry name" value="HATPase_c"/>
    <property type="match status" value="1"/>
</dbReference>
<reference evidence="9" key="1">
    <citation type="submission" date="2015-10" db="EMBL/GenBank/DDBJ databases">
        <title>Niche specialization of a soil ammonia-oxidizing archaeon, Candidatus Nitrosocosmicus oleophilus.</title>
        <authorList>
            <person name="Jung M.-Y."/>
            <person name="Rhee S.-K."/>
        </authorList>
    </citation>
    <scope>NUCLEOTIDE SEQUENCE [LARGE SCALE GENOMIC DNA]</scope>
    <source>
        <strain evidence="9">MY3</strain>
    </source>
</reference>
<dbReference type="InterPro" id="IPR005467">
    <property type="entry name" value="His_kinase_dom"/>
</dbReference>
<name>A0A654LZZ6_9ARCH</name>
<evidence type="ECO:0000256" key="5">
    <source>
        <dbReference type="ARBA" id="ARBA00022777"/>
    </source>
</evidence>
<dbReference type="GeneID" id="60422744"/>
<keyword evidence="9" id="KW-1185">Reference proteome</keyword>
<evidence type="ECO:0000313" key="9">
    <source>
        <dbReference type="Proteomes" id="UP000058925"/>
    </source>
</evidence>
<evidence type="ECO:0000313" key="8">
    <source>
        <dbReference type="EMBL" id="ALI37038.1"/>
    </source>
</evidence>
<dbReference type="PANTHER" id="PTHR43711:SF1">
    <property type="entry name" value="HISTIDINE KINASE 1"/>
    <property type="match status" value="1"/>
</dbReference>
<dbReference type="RefSeq" id="WP_196816195.1">
    <property type="nucleotide sequence ID" value="NZ_CP012850.1"/>
</dbReference>
<dbReference type="InterPro" id="IPR004358">
    <property type="entry name" value="Sig_transdc_His_kin-like_C"/>
</dbReference>
<keyword evidence="4 8" id="KW-0808">Transferase</keyword>
<dbReference type="InterPro" id="IPR003594">
    <property type="entry name" value="HATPase_dom"/>
</dbReference>
<dbReference type="SUPFAM" id="SSF55874">
    <property type="entry name" value="ATPase domain of HSP90 chaperone/DNA topoisomerase II/histidine kinase"/>
    <property type="match status" value="1"/>
</dbReference>
<dbReference type="PRINTS" id="PR00344">
    <property type="entry name" value="BCTRLSENSOR"/>
</dbReference>
<keyword evidence="6" id="KW-0902">Two-component regulatory system</keyword>
<dbReference type="Pfam" id="PF02518">
    <property type="entry name" value="HATPase_c"/>
    <property type="match status" value="1"/>
</dbReference>
<evidence type="ECO:0000256" key="1">
    <source>
        <dbReference type="ARBA" id="ARBA00000085"/>
    </source>
</evidence>
<dbReference type="PROSITE" id="PS50109">
    <property type="entry name" value="HIS_KIN"/>
    <property type="match status" value="1"/>
</dbReference>
<dbReference type="EC" id="2.7.13.3" evidence="2"/>
<dbReference type="Gene3D" id="1.10.287.130">
    <property type="match status" value="1"/>
</dbReference>
<accession>A0A654LZZ6</accession>
<dbReference type="InterPro" id="IPR003661">
    <property type="entry name" value="HisK_dim/P_dom"/>
</dbReference>
<dbReference type="GO" id="GO:0000155">
    <property type="term" value="F:phosphorelay sensor kinase activity"/>
    <property type="evidence" value="ECO:0007669"/>
    <property type="project" value="InterPro"/>
</dbReference>
<gene>
    <name evidence="8" type="primary">phoR_1</name>
    <name evidence="8" type="ORF">NMY3_02849</name>
</gene>
<proteinExistence type="predicted"/>
<dbReference type="Proteomes" id="UP000058925">
    <property type="component" value="Chromosome"/>
</dbReference>
<dbReference type="PANTHER" id="PTHR43711">
    <property type="entry name" value="TWO-COMPONENT HISTIDINE KINASE"/>
    <property type="match status" value="1"/>
</dbReference>
<organism evidence="8 9">
    <name type="scientific">Candidatus Nitrosocosmicus oleophilus</name>
    <dbReference type="NCBI Taxonomy" id="1353260"/>
    <lineage>
        <taxon>Archaea</taxon>
        <taxon>Nitrososphaerota</taxon>
        <taxon>Nitrososphaeria</taxon>
        <taxon>Nitrososphaerales</taxon>
        <taxon>Nitrososphaeraceae</taxon>
        <taxon>Candidatus Nitrosocosmicus</taxon>
    </lineage>
</organism>
<dbReference type="InterPro" id="IPR036890">
    <property type="entry name" value="HATPase_C_sf"/>
</dbReference>
<dbReference type="AlphaFoldDB" id="A0A654LZZ6"/>
<protein>
    <recommendedName>
        <fullName evidence="2">histidine kinase</fullName>
        <ecNumber evidence="2">2.7.13.3</ecNumber>
    </recommendedName>
</protein>
<dbReference type="SMART" id="SM00388">
    <property type="entry name" value="HisKA"/>
    <property type="match status" value="1"/>
</dbReference>
<evidence type="ECO:0000256" key="3">
    <source>
        <dbReference type="ARBA" id="ARBA00022553"/>
    </source>
</evidence>
<dbReference type="InterPro" id="IPR050736">
    <property type="entry name" value="Sensor_HK_Regulatory"/>
</dbReference>
<evidence type="ECO:0000256" key="4">
    <source>
        <dbReference type="ARBA" id="ARBA00022679"/>
    </source>
</evidence>
<dbReference type="SUPFAM" id="SSF47384">
    <property type="entry name" value="Homodimeric domain of signal transducing histidine kinase"/>
    <property type="match status" value="1"/>
</dbReference>
<dbReference type="CDD" id="cd00082">
    <property type="entry name" value="HisKA"/>
    <property type="match status" value="1"/>
</dbReference>
<evidence type="ECO:0000259" key="7">
    <source>
        <dbReference type="PROSITE" id="PS50109"/>
    </source>
</evidence>
<dbReference type="Pfam" id="PF00512">
    <property type="entry name" value="HisKA"/>
    <property type="match status" value="1"/>
</dbReference>
<keyword evidence="3" id="KW-0597">Phosphoprotein</keyword>
<evidence type="ECO:0000256" key="6">
    <source>
        <dbReference type="ARBA" id="ARBA00023012"/>
    </source>
</evidence>
<evidence type="ECO:0000256" key="2">
    <source>
        <dbReference type="ARBA" id="ARBA00012438"/>
    </source>
</evidence>
<feature type="domain" description="Histidine kinase" evidence="7">
    <location>
        <begin position="495"/>
        <end position="724"/>
    </location>
</feature>
<dbReference type="Gene3D" id="3.30.565.10">
    <property type="entry name" value="Histidine kinase-like ATPase, C-terminal domain"/>
    <property type="match status" value="1"/>
</dbReference>
<sequence length="728" mass="83411">MKSDNVTRIPKSEILYGSENAMRRGISFMKTTKTRMDIAFDKNAPSIVVQIPGYRDGYKDVIKRGAKIRCITEVTYENTRFCKELLNMVTELRHLNGLSGRIAVNESEYMTTTGLQTAKPITEIIYSNVDEVVAQGRDTFESLWSNAFPAIQRIREIEKGTEPIFTKILQDDKEIRDTIFRIIRKSKFLLLCTSIGGIQISHEHFLDINIKILRAYNAGKHDGIKWVTSINDKSDVDLVNLFSKYGMKIKHTLDRPSINFVISDKYFASTTEKMINGEMISNLLFSNDPVYLEHFSTIFNNTWKNSMNLRDRTKEIKDANLFKTQVISDPQISFKMTNQFYASAKKEILIILTSVNSLLQLINSGSLEKLNELGSRGLSVKVLIIQSHKIDHLKEIKFEYPQIEFRTPQFHFPVKNRITIVDRTKTIIQKIKDDSKTKIPQTEGITTYIEGELTAWSHTAIFDTLWKQSETVDKLRRINKHLQSHEKMQKEYIDIIAHELRSPIQPIIGLTEYVKEKLKDKKQIELLDSVIASGQKLNMLTESILDVSRIEDHLFSLKEENLDLNELLQSIIRVFKKILKRNEKVIKFTFFDSKSPFVVLGDRNRLEQVISNLIHNSIKSITRKYQGIDGGEILIKMERKKPVLSINPTKRQEIVHIIIEDNGDGIEPALLPKLFTKFTKSSDGNGLGLYISRKIIEAHGGKIWAANMRSGNGAKISISLPLSTQVAN</sequence>
<comment type="catalytic activity">
    <reaction evidence="1">
        <text>ATP + protein L-histidine = ADP + protein N-phospho-L-histidine.</text>
        <dbReference type="EC" id="2.7.13.3"/>
    </reaction>
</comment>
<dbReference type="InterPro" id="IPR036097">
    <property type="entry name" value="HisK_dim/P_sf"/>
</dbReference>
<dbReference type="CDD" id="cd00075">
    <property type="entry name" value="HATPase"/>
    <property type="match status" value="1"/>
</dbReference>
<dbReference type="OrthoDB" id="342253at2157"/>